<sequence length="125" mass="14133">MVGAEYFNKEYEFRDITVSVSQFTGESGYYIKILSDHRKTFFLSIGLSALAGYETSNWGDKLLYDGSTLTNKDTFIYGGAAMLELETYLSDRVMFLINTRERALFGSSIGKFHTQVGVGFKFIIN</sequence>
<evidence type="ECO:0008006" key="3">
    <source>
        <dbReference type="Google" id="ProtNLM"/>
    </source>
</evidence>
<dbReference type="EMBL" id="AP028055">
    <property type="protein sequence ID" value="BEG99078.1"/>
    <property type="molecule type" value="Genomic_DNA"/>
</dbReference>
<name>A0ABM8IGC7_9BACE</name>
<evidence type="ECO:0000313" key="1">
    <source>
        <dbReference type="EMBL" id="BEG99078.1"/>
    </source>
</evidence>
<accession>A0ABM8IGC7</accession>
<keyword evidence="2" id="KW-1185">Reference proteome</keyword>
<evidence type="ECO:0000313" key="2">
    <source>
        <dbReference type="Proteomes" id="UP001496674"/>
    </source>
</evidence>
<proteinExistence type="predicted"/>
<dbReference type="Proteomes" id="UP001496674">
    <property type="component" value="Chromosome"/>
</dbReference>
<dbReference type="InterPro" id="IPR018899">
    <property type="entry name" value="Conjug_transposon_Tra0"/>
</dbReference>
<reference evidence="1 2" key="1">
    <citation type="submission" date="2023-04" db="EMBL/GenBank/DDBJ databases">
        <title>Draft genome sequence of acteroides sedimenti strain YN3PY1.</title>
        <authorList>
            <person name="Yoshida N."/>
        </authorList>
    </citation>
    <scope>NUCLEOTIDE SEQUENCE [LARGE SCALE GENOMIC DNA]</scope>
    <source>
        <strain evidence="1 2">YN3PY1</strain>
    </source>
</reference>
<dbReference type="Pfam" id="PF10626">
    <property type="entry name" value="TraO"/>
    <property type="match status" value="1"/>
</dbReference>
<gene>
    <name evidence="1" type="ORF">BSYN_13430</name>
</gene>
<protein>
    <recommendedName>
        <fullName evidence="3">Conjugal transfer protein</fullName>
    </recommendedName>
</protein>
<organism evidence="1 2">
    <name type="scientific">Bacteroides sedimenti</name>
    <dbReference type="NCBI Taxonomy" id="2136147"/>
    <lineage>
        <taxon>Bacteria</taxon>
        <taxon>Pseudomonadati</taxon>
        <taxon>Bacteroidota</taxon>
        <taxon>Bacteroidia</taxon>
        <taxon>Bacteroidales</taxon>
        <taxon>Bacteroidaceae</taxon>
        <taxon>Bacteroides</taxon>
    </lineage>
</organism>